<comment type="function">
    <text evidence="13">Involved in the heme biosynthesis. Catalyzes the anaerobic oxidative decarboxylation of propionate groups of rings A and B of coproporphyrinogen III to yield the vinyl groups in protoporphyrinogen IX.</text>
</comment>
<dbReference type="GO" id="GO:0051989">
    <property type="term" value="F:coproporphyrinogen dehydrogenase activity"/>
    <property type="evidence" value="ECO:0007669"/>
    <property type="project" value="UniProtKB-EC"/>
</dbReference>
<dbReference type="PANTHER" id="PTHR13932">
    <property type="entry name" value="COPROPORPHYRINIGEN III OXIDASE"/>
    <property type="match status" value="1"/>
</dbReference>
<dbReference type="InterPro" id="IPR006638">
    <property type="entry name" value="Elp3/MiaA/NifB-like_rSAM"/>
</dbReference>
<comment type="similarity">
    <text evidence="3 15">Belongs to the anaerobic coproporphyrinogen-III oxidase family.</text>
</comment>
<feature type="binding site" evidence="16">
    <location>
        <position position="242"/>
    </location>
    <ligand>
        <name>S-adenosyl-L-methionine</name>
        <dbReference type="ChEBI" id="CHEBI:59789"/>
        <label>2</label>
    </ligand>
</feature>
<dbReference type="GO" id="GO:0004109">
    <property type="term" value="F:coproporphyrinogen oxidase activity"/>
    <property type="evidence" value="ECO:0007669"/>
    <property type="project" value="InterPro"/>
</dbReference>
<dbReference type="InterPro" id="IPR058240">
    <property type="entry name" value="rSAM_sf"/>
</dbReference>
<evidence type="ECO:0000256" key="1">
    <source>
        <dbReference type="ARBA" id="ARBA00004496"/>
    </source>
</evidence>
<dbReference type="UniPathway" id="UPA00251">
    <property type="reaction ID" value="UER00323"/>
</dbReference>
<dbReference type="AlphaFoldDB" id="A0A2S9V8K1"/>
<dbReference type="InterPro" id="IPR023404">
    <property type="entry name" value="rSAM_horseshoe"/>
</dbReference>
<evidence type="ECO:0000313" key="19">
    <source>
        <dbReference type="EMBL" id="PRO72645.1"/>
    </source>
</evidence>
<dbReference type="PANTHER" id="PTHR13932:SF6">
    <property type="entry name" value="OXYGEN-INDEPENDENT COPROPORPHYRINOGEN III OXIDASE"/>
    <property type="match status" value="1"/>
</dbReference>
<evidence type="ECO:0000256" key="3">
    <source>
        <dbReference type="ARBA" id="ARBA00005493"/>
    </source>
</evidence>
<dbReference type="NCBIfam" id="TIGR00538">
    <property type="entry name" value="hemN"/>
    <property type="match status" value="1"/>
</dbReference>
<dbReference type="OrthoDB" id="9808022at2"/>
<feature type="binding site" evidence="17">
    <location>
        <position position="65"/>
    </location>
    <ligand>
        <name>[4Fe-4S] cluster</name>
        <dbReference type="ChEBI" id="CHEBI:49883"/>
        <note>4Fe-4S-S-AdoMet</note>
    </ligand>
</feature>
<sequence length="456" mass="51342">MQTIDFFDPALLNKYNINGPRYTSYPTALEFNNDVSDATLLTAAQTSPAQDLSLYVHIPFCHSLCYYCGCNKVVTRHADKADRYLDYLSKEIVLRAAAFGHYTVRQLHLGGGSPSFLSPEQHQRLMQLLRDAFNFADDAQCSIEIDPRTVDTDYISALASVGYRRISIGVQDTDYNVQQAINRVQSTSHIASLVDHARHVGFESVNLDLIYGLPHQSEETFKTTLAAVKAMEPERVSLFSYAHLPERFAAQRKIKDEWLPSAELKLALMKQAMATLSEVGYELIGMDHFAKADDELAVAQRQGELHRNFQGYTTRGDLDLLGLGVSSISAVYNMYGQNPKTLNDYYAALDAPASLTTKGVLLNRDDMLRRQVIMQLMCNLNLAICDIESEWEIDFNNYFADAIAALDPFIDDGQVSVTAQHIRVAPKARLLIRIISMSFDAYLARQVHQRRYSRVI</sequence>
<dbReference type="GO" id="GO:0006782">
    <property type="term" value="P:protoporphyrinogen IX biosynthetic process"/>
    <property type="evidence" value="ECO:0007669"/>
    <property type="project" value="UniProtKB-UniPathway"/>
</dbReference>
<evidence type="ECO:0000256" key="8">
    <source>
        <dbReference type="ARBA" id="ARBA00022723"/>
    </source>
</evidence>
<feature type="binding site" evidence="16">
    <location>
        <position position="328"/>
    </location>
    <ligand>
        <name>S-adenosyl-L-methionine</name>
        <dbReference type="ChEBI" id="CHEBI:59789"/>
        <label>1</label>
    </ligand>
</feature>
<feature type="binding site" evidence="16">
    <location>
        <position position="171"/>
    </location>
    <ligand>
        <name>S-adenosyl-L-methionine</name>
        <dbReference type="ChEBI" id="CHEBI:59789"/>
        <label>2</label>
    </ligand>
</feature>
<proteinExistence type="inferred from homology"/>
<dbReference type="SFLD" id="SFLDG01082">
    <property type="entry name" value="B12-binding_domain_containing"/>
    <property type="match status" value="1"/>
</dbReference>
<dbReference type="Pfam" id="PF04055">
    <property type="entry name" value="Radical_SAM"/>
    <property type="match status" value="1"/>
</dbReference>
<feature type="binding site" evidence="16">
    <location>
        <position position="144"/>
    </location>
    <ligand>
        <name>S-adenosyl-L-methionine</name>
        <dbReference type="ChEBI" id="CHEBI:59789"/>
        <label>1</label>
    </ligand>
</feature>
<evidence type="ECO:0000256" key="5">
    <source>
        <dbReference type="ARBA" id="ARBA00022485"/>
    </source>
</evidence>
<dbReference type="Gene3D" id="3.80.30.20">
    <property type="entry name" value="tm_1862 like domain"/>
    <property type="match status" value="1"/>
</dbReference>
<feature type="binding site" evidence="17">
    <location>
        <position position="68"/>
    </location>
    <ligand>
        <name>[4Fe-4S] cluster</name>
        <dbReference type="ChEBI" id="CHEBI:49883"/>
        <note>4Fe-4S-S-AdoMet</note>
    </ligand>
</feature>
<dbReference type="EMBL" id="PVNP01000180">
    <property type="protein sequence ID" value="PRO72645.1"/>
    <property type="molecule type" value="Genomic_DNA"/>
</dbReference>
<evidence type="ECO:0000256" key="9">
    <source>
        <dbReference type="ARBA" id="ARBA00023002"/>
    </source>
</evidence>
<comment type="caution">
    <text evidence="19">The sequence shown here is derived from an EMBL/GenBank/DDBJ whole genome shotgun (WGS) entry which is preliminary data.</text>
</comment>
<evidence type="ECO:0000256" key="17">
    <source>
        <dbReference type="PIRSR" id="PIRSR000167-2"/>
    </source>
</evidence>
<keyword evidence="10 15" id="KW-0408">Iron</keyword>
<feature type="domain" description="Radical SAM core" evidence="18">
    <location>
        <begin position="46"/>
        <end position="282"/>
    </location>
</feature>
<feature type="binding site" evidence="16">
    <location>
        <position position="208"/>
    </location>
    <ligand>
        <name>S-adenosyl-L-methionine</name>
        <dbReference type="ChEBI" id="CHEBI:59789"/>
        <label>2</label>
    </ligand>
</feature>
<dbReference type="InterPro" id="IPR010723">
    <property type="entry name" value="HemN_C"/>
</dbReference>
<dbReference type="Proteomes" id="UP000238949">
    <property type="component" value="Unassembled WGS sequence"/>
</dbReference>
<dbReference type="PIRSF" id="PIRSF000167">
    <property type="entry name" value="HemN"/>
    <property type="match status" value="1"/>
</dbReference>
<dbReference type="SFLD" id="SFLDS00029">
    <property type="entry name" value="Radical_SAM"/>
    <property type="match status" value="1"/>
</dbReference>
<organism evidence="19 20">
    <name type="scientific">Alteromonas alba</name>
    <dbReference type="NCBI Taxonomy" id="2079529"/>
    <lineage>
        <taxon>Bacteria</taxon>
        <taxon>Pseudomonadati</taxon>
        <taxon>Pseudomonadota</taxon>
        <taxon>Gammaproteobacteria</taxon>
        <taxon>Alteromonadales</taxon>
        <taxon>Alteromonadaceae</taxon>
        <taxon>Alteromonas/Salinimonas group</taxon>
        <taxon>Alteromonas</taxon>
    </lineage>
</organism>
<keyword evidence="7 15" id="KW-0949">S-adenosyl-L-methionine</keyword>
<keyword evidence="8 15" id="KW-0479">Metal-binding</keyword>
<dbReference type="SFLD" id="SFLDF00277">
    <property type="entry name" value="oxygen-independent_coproporphy"/>
    <property type="match status" value="1"/>
</dbReference>
<keyword evidence="6 15" id="KW-0963">Cytoplasm</keyword>
<keyword evidence="20" id="KW-1185">Reference proteome</keyword>
<evidence type="ECO:0000313" key="20">
    <source>
        <dbReference type="Proteomes" id="UP000238949"/>
    </source>
</evidence>
<comment type="subcellular location">
    <subcellularLocation>
        <location evidence="1 15">Cytoplasm</location>
    </subcellularLocation>
</comment>
<dbReference type="RefSeq" id="WP_105935403.1">
    <property type="nucleotide sequence ID" value="NZ_PVNP01000180.1"/>
</dbReference>
<keyword evidence="11 15" id="KW-0411">Iron-sulfur</keyword>
<comment type="cofactor">
    <cofactor evidence="15 17">
        <name>[4Fe-4S] cluster</name>
        <dbReference type="ChEBI" id="CHEBI:49883"/>
    </cofactor>
    <text evidence="15 17">Binds 1 [4Fe-4S] cluster. The cluster is coordinated with 3 cysteines and an exchangeable S-adenosyl-L-methionine.</text>
</comment>
<feature type="binding site" evidence="16">
    <location>
        <begin position="67"/>
        <end position="69"/>
    </location>
    <ligand>
        <name>S-adenosyl-L-methionine</name>
        <dbReference type="ChEBI" id="CHEBI:59789"/>
        <label>2</label>
    </ligand>
</feature>
<name>A0A2S9V8K1_9ALTE</name>
<dbReference type="GO" id="GO:0005737">
    <property type="term" value="C:cytoplasm"/>
    <property type="evidence" value="ECO:0007669"/>
    <property type="project" value="UniProtKB-SubCell"/>
</dbReference>
<keyword evidence="9 15" id="KW-0560">Oxidoreductase</keyword>
<comment type="catalytic activity">
    <reaction evidence="14 15">
        <text>coproporphyrinogen III + 2 S-adenosyl-L-methionine = protoporphyrinogen IX + 2 5'-deoxyadenosine + 2 L-methionine + 2 CO2</text>
        <dbReference type="Rhea" id="RHEA:15425"/>
        <dbReference type="ChEBI" id="CHEBI:16526"/>
        <dbReference type="ChEBI" id="CHEBI:17319"/>
        <dbReference type="ChEBI" id="CHEBI:57307"/>
        <dbReference type="ChEBI" id="CHEBI:57309"/>
        <dbReference type="ChEBI" id="CHEBI:57844"/>
        <dbReference type="ChEBI" id="CHEBI:59789"/>
        <dbReference type="EC" id="1.3.98.3"/>
    </reaction>
</comment>
<dbReference type="Gene3D" id="1.10.10.920">
    <property type="match status" value="1"/>
</dbReference>
<dbReference type="SFLD" id="SFLDG01065">
    <property type="entry name" value="anaerobic_coproporphyrinogen-I"/>
    <property type="match status" value="1"/>
</dbReference>
<dbReference type="InterPro" id="IPR004558">
    <property type="entry name" value="Coprogen_oxidase_HemN"/>
</dbReference>
<accession>A0A2S9V8K1</accession>
<dbReference type="PROSITE" id="PS51918">
    <property type="entry name" value="RADICAL_SAM"/>
    <property type="match status" value="1"/>
</dbReference>
<evidence type="ECO:0000256" key="7">
    <source>
        <dbReference type="ARBA" id="ARBA00022691"/>
    </source>
</evidence>
<dbReference type="FunFam" id="1.10.10.920:FF:000001">
    <property type="entry name" value="Coproporphyrinogen-III oxidase"/>
    <property type="match status" value="1"/>
</dbReference>
<dbReference type="GO" id="GO:0051539">
    <property type="term" value="F:4 iron, 4 sulfur cluster binding"/>
    <property type="evidence" value="ECO:0007669"/>
    <property type="project" value="UniProtKB-KW"/>
</dbReference>
<gene>
    <name evidence="19" type="primary">hemN</name>
    <name evidence="19" type="ORF">C6Y40_15845</name>
</gene>
<feature type="binding site" evidence="16">
    <location>
        <position position="111"/>
    </location>
    <ligand>
        <name>S-adenosyl-L-methionine</name>
        <dbReference type="ChEBI" id="CHEBI:59789"/>
        <label>1</label>
    </ligand>
</feature>
<evidence type="ECO:0000256" key="13">
    <source>
        <dbReference type="ARBA" id="ARBA00024295"/>
    </source>
</evidence>
<evidence type="ECO:0000256" key="4">
    <source>
        <dbReference type="ARBA" id="ARBA00011245"/>
    </source>
</evidence>
<dbReference type="SMART" id="SM00729">
    <property type="entry name" value="Elp3"/>
    <property type="match status" value="1"/>
</dbReference>
<dbReference type="CDD" id="cd01335">
    <property type="entry name" value="Radical_SAM"/>
    <property type="match status" value="1"/>
</dbReference>
<evidence type="ECO:0000256" key="15">
    <source>
        <dbReference type="PIRNR" id="PIRNR000167"/>
    </source>
</evidence>
<dbReference type="InterPro" id="IPR034505">
    <property type="entry name" value="Coproporphyrinogen-III_oxidase"/>
</dbReference>
<keyword evidence="5 15" id="KW-0004">4Fe-4S</keyword>
<feature type="binding site" evidence="17">
    <location>
        <position position="61"/>
    </location>
    <ligand>
        <name>[4Fe-4S] cluster</name>
        <dbReference type="ChEBI" id="CHEBI:49883"/>
        <note>4Fe-4S-S-AdoMet</note>
    </ligand>
</feature>
<evidence type="ECO:0000256" key="12">
    <source>
        <dbReference type="ARBA" id="ARBA00023244"/>
    </source>
</evidence>
<comment type="subunit">
    <text evidence="4">Monomer.</text>
</comment>
<dbReference type="Pfam" id="PF06969">
    <property type="entry name" value="HemN_C"/>
    <property type="match status" value="1"/>
</dbReference>
<evidence type="ECO:0000256" key="6">
    <source>
        <dbReference type="ARBA" id="ARBA00022490"/>
    </source>
</evidence>
<dbReference type="EC" id="1.3.98.3" evidence="15"/>
<evidence type="ECO:0000256" key="14">
    <source>
        <dbReference type="ARBA" id="ARBA00048321"/>
    </source>
</evidence>
<dbReference type="FunFam" id="3.80.30.20:FF:000012">
    <property type="entry name" value="Coproporphyrinogen-III oxidase"/>
    <property type="match status" value="1"/>
</dbReference>
<dbReference type="SUPFAM" id="SSF102114">
    <property type="entry name" value="Radical SAM enzymes"/>
    <property type="match status" value="1"/>
</dbReference>
<feature type="binding site" evidence="16">
    <location>
        <position position="55"/>
    </location>
    <ligand>
        <name>S-adenosyl-L-methionine</name>
        <dbReference type="ChEBI" id="CHEBI:59789"/>
        <label>1</label>
    </ligand>
</feature>
<evidence type="ECO:0000256" key="16">
    <source>
        <dbReference type="PIRSR" id="PIRSR000167-1"/>
    </source>
</evidence>
<evidence type="ECO:0000256" key="2">
    <source>
        <dbReference type="ARBA" id="ARBA00004785"/>
    </source>
</evidence>
<protein>
    <recommendedName>
        <fullName evidence="15">Coproporphyrinogen-III oxidase</fullName>
        <ecNumber evidence="15">1.3.98.3</ecNumber>
    </recommendedName>
</protein>
<evidence type="ECO:0000256" key="11">
    <source>
        <dbReference type="ARBA" id="ARBA00023014"/>
    </source>
</evidence>
<evidence type="ECO:0000259" key="18">
    <source>
        <dbReference type="PROSITE" id="PS51918"/>
    </source>
</evidence>
<reference evidence="20" key="1">
    <citation type="journal article" date="2020" name="Int. J. Syst. Evol. Microbiol.">
        <title>Alteromonas alba sp. nov., a marine bacterium isolated from the seawater of the West Pacific Ocean.</title>
        <authorList>
            <person name="Sun C."/>
            <person name="Wu Y.-H."/>
            <person name="Xamxidin M."/>
            <person name="Cheng H."/>
            <person name="Xu X.-W."/>
        </authorList>
    </citation>
    <scope>NUCLEOTIDE SEQUENCE [LARGE SCALE GENOMIC DNA]</scope>
    <source>
        <strain evidence="20">190</strain>
    </source>
</reference>
<keyword evidence="12 15" id="KW-0627">Porphyrin biosynthesis</keyword>
<dbReference type="GO" id="GO:0046872">
    <property type="term" value="F:metal ion binding"/>
    <property type="evidence" value="ECO:0007669"/>
    <property type="project" value="UniProtKB-KW"/>
</dbReference>
<evidence type="ECO:0000256" key="10">
    <source>
        <dbReference type="ARBA" id="ARBA00023004"/>
    </source>
</evidence>
<dbReference type="InterPro" id="IPR007197">
    <property type="entry name" value="rSAM"/>
</dbReference>
<comment type="pathway">
    <text evidence="2 15">Porphyrin-containing compound metabolism; protoporphyrin-IX biosynthesis; protoporphyrinogen-IX from coproporphyrinogen-III (AdoMet route): step 1/1.</text>
</comment>
<feature type="binding site" evidence="16">
    <location>
        <position position="183"/>
    </location>
    <ligand>
        <name>S-adenosyl-L-methionine</name>
        <dbReference type="ChEBI" id="CHEBI:59789"/>
        <label>2</label>
    </ligand>
</feature>